<proteinExistence type="predicted"/>
<dbReference type="CDD" id="cd07812">
    <property type="entry name" value="SRPBCC"/>
    <property type="match status" value="1"/>
</dbReference>
<organism evidence="1 2">
    <name type="scientific">Nitrosococcus oceani C-27</name>
    <dbReference type="NCBI Taxonomy" id="314279"/>
    <lineage>
        <taxon>Bacteria</taxon>
        <taxon>Pseudomonadati</taxon>
        <taxon>Pseudomonadota</taxon>
        <taxon>Gammaproteobacteria</taxon>
        <taxon>Chromatiales</taxon>
        <taxon>Chromatiaceae</taxon>
        <taxon>Nitrosococcus</taxon>
    </lineage>
</organism>
<evidence type="ECO:0000313" key="1">
    <source>
        <dbReference type="EMBL" id="KFI18803.1"/>
    </source>
</evidence>
<dbReference type="InterPro" id="IPR023393">
    <property type="entry name" value="START-like_dom_sf"/>
</dbReference>
<dbReference type="OrthoDB" id="5568133at2"/>
<dbReference type="EMBL" id="JPGN01000072">
    <property type="protein sequence ID" value="KFI18803.1"/>
    <property type="molecule type" value="Genomic_DNA"/>
</dbReference>
<evidence type="ECO:0008006" key="3">
    <source>
        <dbReference type="Google" id="ProtNLM"/>
    </source>
</evidence>
<dbReference type="SUPFAM" id="SSF55961">
    <property type="entry name" value="Bet v1-like"/>
    <property type="match status" value="1"/>
</dbReference>
<sequence>MFSRAEAPGVQNLEVSRRYSGYIVNGQVRLQAPLEAVRAQLLNFNHMDRLHRCIQRSELQYCFPDGRHRVCVQVRFCIIRFGFALQSIQDFTWNKYTIQAVMLPEKGDFTHGKICWNLTPNGSEGTQLRFRVELIPAFWIPPLIGPCLLKRILLEKAREITQNLERLATMLP</sequence>
<evidence type="ECO:0000313" key="2">
    <source>
        <dbReference type="Proteomes" id="UP000028839"/>
    </source>
</evidence>
<protein>
    <recommendedName>
        <fullName evidence="3">Ribosome association toxin RatA</fullName>
    </recommendedName>
</protein>
<gene>
    <name evidence="1" type="ORF">IB75_12120</name>
</gene>
<comment type="caution">
    <text evidence="1">The sequence shown here is derived from an EMBL/GenBank/DDBJ whole genome shotgun (WGS) entry which is preliminary data.</text>
</comment>
<reference evidence="1 2" key="1">
    <citation type="submission" date="2014-07" db="EMBL/GenBank/DDBJ databases">
        <title>Comparative analysis of Nitrosococcus oceani genome inventories of strains from Pacific and Atlantic gyres.</title>
        <authorList>
            <person name="Lim C.K."/>
            <person name="Wang L."/>
            <person name="Sayavedra-Soto L.A."/>
            <person name="Klotz M.G."/>
        </authorList>
    </citation>
    <scope>NUCLEOTIDE SEQUENCE [LARGE SCALE GENOMIC DNA]</scope>
    <source>
        <strain evidence="1 2">C-27</strain>
    </source>
</reference>
<dbReference type="Gene3D" id="3.30.530.20">
    <property type="match status" value="1"/>
</dbReference>
<dbReference type="AlphaFoldDB" id="A0A0E2YZL9"/>
<accession>A0A0E2YZL9</accession>
<dbReference type="HOGENOM" id="CLU_096459_1_0_6"/>
<name>A0A0E2YZL9_9GAMM</name>
<dbReference type="Proteomes" id="UP000028839">
    <property type="component" value="Unassembled WGS sequence"/>
</dbReference>